<dbReference type="EMBL" id="VKHP01000046">
    <property type="protein sequence ID" value="NEU96932.1"/>
    <property type="molecule type" value="Genomic_DNA"/>
</dbReference>
<evidence type="ECO:0000313" key="1">
    <source>
        <dbReference type="EMBL" id="NEU96932.1"/>
    </source>
</evidence>
<proteinExistence type="predicted"/>
<comment type="caution">
    <text evidence="1">The sequence shown here is derived from an EMBL/GenBank/DDBJ whole genome shotgun (WGS) entry which is preliminary data.</text>
</comment>
<dbReference type="Pfam" id="PF08665">
    <property type="entry name" value="PglZ"/>
    <property type="match status" value="1"/>
</dbReference>
<keyword evidence="2" id="KW-1185">Reference proteome</keyword>
<gene>
    <name evidence="1" type="ORF">FNJ47_14050</name>
</gene>
<protein>
    <submittedName>
        <fullName evidence="1">PglZ domain-containing protein</fullName>
    </submittedName>
</protein>
<name>A0A6P1BHD5_9BRAD</name>
<sequence>MHPLHEYIANQIGDRIKDRRVVVMYDKREELRPFFAEIADGRNVSDGPVAVSFGRRKANLYVFDGSFLKARFAAESLTSGDQPDDLVIYVPGLDRDAKGSLLMELEKAGTCYQQPALKQFARLVLRKRFTDVAIDEMLKSDMLTYADLAGMAQDNAGAAQGTSLLKSVFGGSDTVAIVTDWLGDTCFDADIQAKGAFGELRDAVLARIGLTLPPDATLARVRQVTFRYVLVNEFRSDLAPKAELQGQAAAAIKNVPEPKANDHQKAIREVAKRLRERYSAAYVEATDKIEVELGLSAASVSGTSLGSIDTFRFEEAAVVAACFDLVASEKFEDARTLMGARESSFWVNREVTRKSVWAICKLMVDLGLVAVAVDATIAKANGNPSTWVDRYVSEKDGWYALDQAQRRLEAFLSSVDEGVEERAVAKIRAVYENAVRRMSEGFLRALQKADWTVPGVLEQTRIWSDVVASRPVPVAYVMVDAMRFEMGHELIGRLTRASEVQIRPAMAALPSITPVGMAALLPGASSTFSVVATKDRLGASIDGVFLPDLSARQKFLKSRVPDLVDLTLDEVISASAKALQKKVSNAKVIIIRSTEIDAAGENATTTTYARRVMDNVVEDLARCLGRLATIGIGEAVVTADHGHLFFAADRDPSMRLDTPGGDPIDLHRRCWIGHGGSTPPGAVRVQGAKLGYATDLDFAFPASTSVFKSGGDLAYHHGGTSLQEMIIPVIAVKLKVDGSAKAEKDAVTLTHDFETVTNRIFTVQIELGAASKDLFAGARKVRPLVVSDDRPVARAAIATGADLVDGVLTLPPAVKSNVGFMLTDDRVKHVRIQVLDAETDAVLYVSKKDIPVRLGV</sequence>
<dbReference type="AlphaFoldDB" id="A0A6P1BHD5"/>
<reference evidence="1 2" key="1">
    <citation type="journal article" date="2020" name="Arch. Microbiol.">
        <title>Bradyrhizobium uaiense sp. nov., a new highly efficient cowpea symbiont.</title>
        <authorList>
            <person name="Cabral Michel D."/>
            <person name="Azarias Guimaraes A."/>
            <person name="Martins da Costa E."/>
            <person name="Soares de Carvalho T."/>
            <person name="Balsanelli E."/>
            <person name="Willems A."/>
            <person name="Maltempi de Souza E."/>
            <person name="de Souza Moreira F.M."/>
        </authorList>
    </citation>
    <scope>NUCLEOTIDE SEQUENCE [LARGE SCALE GENOMIC DNA]</scope>
    <source>
        <strain evidence="1 2">UFLA 03-164</strain>
    </source>
</reference>
<organism evidence="1 2">
    <name type="scientific">Bradyrhizobium uaiense</name>
    <dbReference type="NCBI Taxonomy" id="2594946"/>
    <lineage>
        <taxon>Bacteria</taxon>
        <taxon>Pseudomonadati</taxon>
        <taxon>Pseudomonadota</taxon>
        <taxon>Alphaproteobacteria</taxon>
        <taxon>Hyphomicrobiales</taxon>
        <taxon>Nitrobacteraceae</taxon>
        <taxon>Bradyrhizobium</taxon>
    </lineage>
</organism>
<accession>A0A6P1BHD5</accession>
<evidence type="ECO:0000313" key="2">
    <source>
        <dbReference type="Proteomes" id="UP000468531"/>
    </source>
</evidence>
<dbReference type="Proteomes" id="UP000468531">
    <property type="component" value="Unassembled WGS sequence"/>
</dbReference>